<evidence type="ECO:0000256" key="3">
    <source>
        <dbReference type="SAM" id="MobiDB-lite"/>
    </source>
</evidence>
<dbReference type="InterPro" id="IPR057657">
    <property type="entry name" value="MAT1_CAK-anch"/>
</dbReference>
<keyword evidence="4" id="KW-0472">Membrane</keyword>
<keyword evidence="4" id="KW-0812">Transmembrane</keyword>
<dbReference type="InterPro" id="IPR015877">
    <property type="entry name" value="MAT1_centre"/>
</dbReference>
<protein>
    <submittedName>
        <fullName evidence="8">MAT1 domain-containing protein</fullName>
    </submittedName>
</protein>
<dbReference type="NCBIfam" id="TIGR00570">
    <property type="entry name" value="cdk7"/>
    <property type="match status" value="1"/>
</dbReference>
<evidence type="ECO:0000256" key="1">
    <source>
        <dbReference type="ARBA" id="ARBA00004123"/>
    </source>
</evidence>
<dbReference type="Pfam" id="PF25811">
    <property type="entry name" value="CAK-anch_MAT1"/>
    <property type="match status" value="1"/>
</dbReference>
<dbReference type="GO" id="GO:0005675">
    <property type="term" value="C:transcription factor TFIIH holo complex"/>
    <property type="evidence" value="ECO:0007669"/>
    <property type="project" value="InterPro"/>
</dbReference>
<dbReference type="AlphaFoldDB" id="A0A1I7XTW4"/>
<dbReference type="InterPro" id="IPR013083">
    <property type="entry name" value="Znf_RING/FYVE/PHD"/>
</dbReference>
<evidence type="ECO:0000259" key="6">
    <source>
        <dbReference type="Pfam" id="PF25811"/>
    </source>
</evidence>
<dbReference type="Pfam" id="PF06391">
    <property type="entry name" value="MAT1"/>
    <property type="match status" value="1"/>
</dbReference>
<feature type="transmembrane region" description="Helical" evidence="4">
    <location>
        <begin position="312"/>
        <end position="333"/>
    </location>
</feature>
<proteinExistence type="predicted"/>
<evidence type="ECO:0000313" key="7">
    <source>
        <dbReference type="Proteomes" id="UP000095283"/>
    </source>
</evidence>
<reference evidence="8" key="1">
    <citation type="submission" date="2016-11" db="UniProtKB">
        <authorList>
            <consortium name="WormBaseParasite"/>
        </authorList>
    </citation>
    <scope>IDENTIFICATION</scope>
</reference>
<dbReference type="Gene3D" id="3.30.40.10">
    <property type="entry name" value="Zinc/RING finger domain, C3HC4 (zinc finger)"/>
    <property type="match status" value="1"/>
</dbReference>
<name>A0A1I7XTW4_HETBA</name>
<organism evidence="7 8">
    <name type="scientific">Heterorhabditis bacteriophora</name>
    <name type="common">Entomopathogenic nematode worm</name>
    <dbReference type="NCBI Taxonomy" id="37862"/>
    <lineage>
        <taxon>Eukaryota</taxon>
        <taxon>Metazoa</taxon>
        <taxon>Ecdysozoa</taxon>
        <taxon>Nematoda</taxon>
        <taxon>Chromadorea</taxon>
        <taxon>Rhabditida</taxon>
        <taxon>Rhabditina</taxon>
        <taxon>Rhabditomorpha</taxon>
        <taxon>Strongyloidea</taxon>
        <taxon>Heterorhabditidae</taxon>
        <taxon>Heterorhabditis</taxon>
    </lineage>
</organism>
<feature type="region of interest" description="Disordered" evidence="3">
    <location>
        <begin position="187"/>
        <end position="211"/>
    </location>
</feature>
<evidence type="ECO:0000256" key="2">
    <source>
        <dbReference type="ARBA" id="ARBA00023242"/>
    </source>
</evidence>
<dbReference type="GO" id="GO:0006357">
    <property type="term" value="P:regulation of transcription by RNA polymerase II"/>
    <property type="evidence" value="ECO:0007669"/>
    <property type="project" value="TreeGrafter"/>
</dbReference>
<feature type="domain" description="MAT1 centre" evidence="5">
    <location>
        <begin position="26"/>
        <end position="227"/>
    </location>
</feature>
<dbReference type="PANTHER" id="PTHR12683">
    <property type="entry name" value="CDK-ACTIVATING KINASE ASSEMBLY FACTOR MAT1"/>
    <property type="match status" value="1"/>
</dbReference>
<sequence length="347" mass="41357">MFLYRNCVDNLFARNAAPCHVCGKTLRKNNFWEQVFDDPLIEKETHIRRRLRKIYNLKKEDFLTLREYNDYLERVETLVVNLAYGIDLEETEAEIATFKEANSELIERNKKKLDEDQLWIMQNLKEDRNMKNRLDEVHNQENKEIERSAVKDTKAIMEELRQSNVPAEVILDRERKRQIEQELEEKEEAARRKRRNKELLQDRKRQAESMSFSTTQRVAGRAFEYQPLRLNVNGPPLPEKDELDVKGYLQHIRAASQVIYYEFVSLFMVNVKVLFFNSRFVSPEDLQAIRDVSAPFLRAESIYYHFKQDIKAHIVTTFGLTFDVLFTVILELIKCFKLVTSKRDYML</sequence>
<dbReference type="Proteomes" id="UP000095283">
    <property type="component" value="Unplaced"/>
</dbReference>
<feature type="compositionally biased region" description="Basic and acidic residues" evidence="3">
    <location>
        <begin position="197"/>
        <end position="207"/>
    </location>
</feature>
<dbReference type="InterPro" id="IPR004575">
    <property type="entry name" value="MAT1/Tfb3"/>
</dbReference>
<feature type="domain" description="MAT1 C-terminal CAK anchor" evidence="6">
    <location>
        <begin position="233"/>
        <end position="257"/>
    </location>
</feature>
<keyword evidence="2" id="KW-0539">Nucleus</keyword>
<dbReference type="WBParaSite" id="Hba_21179">
    <property type="protein sequence ID" value="Hba_21179"/>
    <property type="gene ID" value="Hba_21179"/>
</dbReference>
<accession>A0A1I7XTW4</accession>
<keyword evidence="4" id="KW-1133">Transmembrane helix</keyword>
<dbReference type="GO" id="GO:0061575">
    <property type="term" value="F:cyclin-dependent protein serine/threonine kinase activator activity"/>
    <property type="evidence" value="ECO:0007669"/>
    <property type="project" value="InterPro"/>
</dbReference>
<evidence type="ECO:0000313" key="8">
    <source>
        <dbReference type="WBParaSite" id="Hba_21179"/>
    </source>
</evidence>
<comment type="subcellular location">
    <subcellularLocation>
        <location evidence="1">Nucleus</location>
    </subcellularLocation>
</comment>
<dbReference type="GO" id="GO:0006289">
    <property type="term" value="P:nucleotide-excision repair"/>
    <property type="evidence" value="ECO:0007669"/>
    <property type="project" value="InterPro"/>
</dbReference>
<keyword evidence="7" id="KW-1185">Reference proteome</keyword>
<evidence type="ECO:0000256" key="4">
    <source>
        <dbReference type="SAM" id="Phobius"/>
    </source>
</evidence>
<evidence type="ECO:0000259" key="5">
    <source>
        <dbReference type="Pfam" id="PF06391"/>
    </source>
</evidence>
<dbReference type="PANTHER" id="PTHR12683:SF13">
    <property type="entry name" value="CDK-ACTIVATING KINASE ASSEMBLY FACTOR MAT1"/>
    <property type="match status" value="1"/>
</dbReference>